<keyword evidence="1" id="KW-0472">Membrane</keyword>
<keyword evidence="1" id="KW-1133">Transmembrane helix</keyword>
<gene>
    <name evidence="3" type="ORF">A2Y83_02875</name>
</gene>
<dbReference type="Proteomes" id="UP000178323">
    <property type="component" value="Unassembled WGS sequence"/>
</dbReference>
<dbReference type="EMBL" id="MFFS01000043">
    <property type="protein sequence ID" value="OGF22007.1"/>
    <property type="molecule type" value="Genomic_DNA"/>
</dbReference>
<feature type="domain" description="Band 7" evidence="2">
    <location>
        <begin position="70"/>
        <end position="244"/>
    </location>
</feature>
<protein>
    <recommendedName>
        <fullName evidence="2">Band 7 domain-containing protein</fullName>
    </recommendedName>
</protein>
<dbReference type="InterPro" id="IPR000163">
    <property type="entry name" value="Prohibitin"/>
</dbReference>
<dbReference type="STRING" id="1797985.A2Y83_02875"/>
<dbReference type="Gene3D" id="3.30.479.30">
    <property type="entry name" value="Band 7 domain"/>
    <property type="match status" value="1"/>
</dbReference>
<dbReference type="PANTHER" id="PTHR23222:SF0">
    <property type="entry name" value="PROHIBITIN 1"/>
    <property type="match status" value="1"/>
</dbReference>
<evidence type="ECO:0000256" key="1">
    <source>
        <dbReference type="SAM" id="Phobius"/>
    </source>
</evidence>
<dbReference type="GO" id="GO:0016020">
    <property type="term" value="C:membrane"/>
    <property type="evidence" value="ECO:0007669"/>
    <property type="project" value="InterPro"/>
</dbReference>
<dbReference type="InterPro" id="IPR036013">
    <property type="entry name" value="Band_7/SPFH_dom_sf"/>
</dbReference>
<keyword evidence="1" id="KW-0812">Transmembrane</keyword>
<evidence type="ECO:0000313" key="4">
    <source>
        <dbReference type="Proteomes" id="UP000178323"/>
    </source>
</evidence>
<dbReference type="SMART" id="SM00244">
    <property type="entry name" value="PHB"/>
    <property type="match status" value="1"/>
</dbReference>
<proteinExistence type="predicted"/>
<dbReference type="AlphaFoldDB" id="A0A1F5S5P5"/>
<evidence type="ECO:0000313" key="3">
    <source>
        <dbReference type="EMBL" id="OGF22007.1"/>
    </source>
</evidence>
<dbReference type="InterPro" id="IPR001107">
    <property type="entry name" value="Band_7"/>
</dbReference>
<reference evidence="3 4" key="1">
    <citation type="journal article" date="2016" name="Nat. Commun.">
        <title>Thousands of microbial genomes shed light on interconnected biogeochemical processes in an aquifer system.</title>
        <authorList>
            <person name="Anantharaman K."/>
            <person name="Brown C.T."/>
            <person name="Hug L.A."/>
            <person name="Sharon I."/>
            <person name="Castelle C.J."/>
            <person name="Probst A.J."/>
            <person name="Thomas B.C."/>
            <person name="Singh A."/>
            <person name="Wilkins M.J."/>
            <person name="Karaoz U."/>
            <person name="Brodie E.L."/>
            <person name="Williams K.H."/>
            <person name="Hubbard S.S."/>
            <person name="Banfield J.F."/>
        </authorList>
    </citation>
    <scope>NUCLEOTIDE SEQUENCE [LARGE SCALE GENOMIC DNA]</scope>
</reference>
<feature type="transmembrane region" description="Helical" evidence="1">
    <location>
        <begin position="54"/>
        <end position="75"/>
    </location>
</feature>
<dbReference type="Pfam" id="PF01145">
    <property type="entry name" value="Band_7"/>
    <property type="match status" value="1"/>
</dbReference>
<accession>A0A1F5S5P5</accession>
<name>A0A1F5S5P5_9BACT</name>
<dbReference type="SUPFAM" id="SSF117892">
    <property type="entry name" value="Band 7/SPFH domain"/>
    <property type="match status" value="1"/>
</dbReference>
<dbReference type="CDD" id="cd03401">
    <property type="entry name" value="SPFH_prohibitin"/>
    <property type="match status" value="1"/>
</dbReference>
<dbReference type="PRINTS" id="PR00679">
    <property type="entry name" value="PROHIBITIN"/>
</dbReference>
<dbReference type="PANTHER" id="PTHR23222">
    <property type="entry name" value="PROHIBITIN"/>
    <property type="match status" value="1"/>
</dbReference>
<comment type="caution">
    <text evidence="3">The sequence shown here is derived from an EMBL/GenBank/DDBJ whole genome shotgun (WGS) entry which is preliminary data.</text>
</comment>
<organism evidence="3 4">
    <name type="scientific">Candidatus Falkowbacteria bacterium RBG_13_39_14</name>
    <dbReference type="NCBI Taxonomy" id="1797985"/>
    <lineage>
        <taxon>Bacteria</taxon>
        <taxon>Candidatus Falkowiibacteriota</taxon>
    </lineage>
</organism>
<sequence length="322" mass="36543">MKILKSFKLAKGGRPFEKWQEFFKKSSDKNRSYVYNADSFEDKAKNMFQFTKRIITSSLIIIILIILAATMIVIIPAGETGVYHLFGKVSGREISSGLHFINPFANITKMSIRTEEYTMSGAVMEGRVKGNDAIRALTKEGLEVGLDITVLYHLEEDKASDVYKDIGITYDEKIIRPEIRAAIREIAANYNAVDIYTEKRTELTTKIQEKLVDVINPRGITIESVLLRNVALPAGLTKSIEVKLQADQEAQQMDFILDKEKKEAERKRIQAAGQRDAQKIINESLTDKYLDYLYINELKDRQGTIYVPISPSSGMPMYKNIP</sequence>
<evidence type="ECO:0000259" key="2">
    <source>
        <dbReference type="SMART" id="SM00244"/>
    </source>
</evidence>